<accession>A0A232EP93</accession>
<dbReference type="EMBL" id="NNAY01002992">
    <property type="protein sequence ID" value="OXU20161.1"/>
    <property type="molecule type" value="Genomic_DNA"/>
</dbReference>
<protein>
    <submittedName>
        <fullName evidence="1">Uncharacterized protein</fullName>
    </submittedName>
</protein>
<reference evidence="1 2" key="1">
    <citation type="journal article" date="2017" name="Curr. Biol.">
        <title>The Evolution of Venom by Co-option of Single-Copy Genes.</title>
        <authorList>
            <person name="Martinson E.O."/>
            <person name="Mrinalini"/>
            <person name="Kelkar Y.D."/>
            <person name="Chang C.H."/>
            <person name="Werren J.H."/>
        </authorList>
    </citation>
    <scope>NUCLEOTIDE SEQUENCE [LARGE SCALE GENOMIC DNA]</scope>
    <source>
        <strain evidence="1 2">Alberta</strain>
        <tissue evidence="1">Whole body</tissue>
    </source>
</reference>
<dbReference type="Proteomes" id="UP000215335">
    <property type="component" value="Unassembled WGS sequence"/>
</dbReference>
<proteinExistence type="predicted"/>
<organism evidence="1 2">
    <name type="scientific">Trichomalopsis sarcophagae</name>
    <dbReference type="NCBI Taxonomy" id="543379"/>
    <lineage>
        <taxon>Eukaryota</taxon>
        <taxon>Metazoa</taxon>
        <taxon>Ecdysozoa</taxon>
        <taxon>Arthropoda</taxon>
        <taxon>Hexapoda</taxon>
        <taxon>Insecta</taxon>
        <taxon>Pterygota</taxon>
        <taxon>Neoptera</taxon>
        <taxon>Endopterygota</taxon>
        <taxon>Hymenoptera</taxon>
        <taxon>Apocrita</taxon>
        <taxon>Proctotrupomorpha</taxon>
        <taxon>Chalcidoidea</taxon>
        <taxon>Pteromalidae</taxon>
        <taxon>Pteromalinae</taxon>
        <taxon>Trichomalopsis</taxon>
    </lineage>
</organism>
<gene>
    <name evidence="1" type="ORF">TSAR_000280</name>
</gene>
<dbReference type="OrthoDB" id="7700519at2759"/>
<sequence>MLATSPWTRARVERSKRELKEAKTQCAKLLELPENQRLAVRACFNASKIEDQKGIRYTTQWIYECLLLRIKSRKTYNHLRTHNILCLPSWETLNRYLKHLKELMNLMEI</sequence>
<dbReference type="STRING" id="543379.A0A232EP93"/>
<evidence type="ECO:0000313" key="1">
    <source>
        <dbReference type="EMBL" id="OXU20161.1"/>
    </source>
</evidence>
<dbReference type="AlphaFoldDB" id="A0A232EP93"/>
<name>A0A232EP93_9HYME</name>
<keyword evidence="2" id="KW-1185">Reference proteome</keyword>
<comment type="caution">
    <text evidence="1">The sequence shown here is derived from an EMBL/GenBank/DDBJ whole genome shotgun (WGS) entry which is preliminary data.</text>
</comment>
<evidence type="ECO:0000313" key="2">
    <source>
        <dbReference type="Proteomes" id="UP000215335"/>
    </source>
</evidence>